<evidence type="ECO:0000256" key="1">
    <source>
        <dbReference type="SAM" id="Coils"/>
    </source>
</evidence>
<keyword evidence="1" id="KW-0175">Coiled coil</keyword>
<organism evidence="2 3">
    <name type="scientific">Candidatus Ornithospirochaeta stercoripullorum</name>
    <dbReference type="NCBI Taxonomy" id="2840899"/>
    <lineage>
        <taxon>Bacteria</taxon>
        <taxon>Pseudomonadati</taxon>
        <taxon>Spirochaetota</taxon>
        <taxon>Spirochaetia</taxon>
        <taxon>Spirochaetales</taxon>
        <taxon>Spirochaetaceae</taxon>
        <taxon>Spirochaetaceae incertae sedis</taxon>
        <taxon>Candidatus Ornithospirochaeta</taxon>
    </lineage>
</organism>
<dbReference type="AlphaFoldDB" id="A0A9D9E2I9"/>
<sequence length="343" mass="39385">MNGAEELLNEIAEREEALRESIRCVELKLGIAAAKNHEVLSIPLGGKLLEEALSASKNVSEAEREEEEAEKILAIWREDEEKLSESIEKIKGISEDIRNLSIRLGAMIYEQCSFSLLDKEAYRIVYDDIDEDRKLEMSEDTPFFARILGSGKAKMRKLGEESRFISYADLALKSSSPLSSENALAMLSSLRQLDEEKKEKESAKNSFVQKLKGEREKGKAAERSISFHAERIRGLKKSEEEAFVRYGSYLYDKGQNWIDKDTPSSLLDIIEELLKLHREQESLTAEKERIEREGRADDYRALIESEEGKILVLEKEKERIEREIAQIKKEIESLRIRIERLGL</sequence>
<feature type="coiled-coil region" evidence="1">
    <location>
        <begin position="52"/>
        <end position="79"/>
    </location>
</feature>
<dbReference type="Proteomes" id="UP000823615">
    <property type="component" value="Unassembled WGS sequence"/>
</dbReference>
<proteinExistence type="predicted"/>
<accession>A0A9D9E2I9</accession>
<gene>
    <name evidence="2" type="ORF">IAA97_02935</name>
</gene>
<evidence type="ECO:0000313" key="3">
    <source>
        <dbReference type="Proteomes" id="UP000823615"/>
    </source>
</evidence>
<evidence type="ECO:0000313" key="2">
    <source>
        <dbReference type="EMBL" id="MBO8435914.1"/>
    </source>
</evidence>
<feature type="coiled-coil region" evidence="1">
    <location>
        <begin position="273"/>
        <end position="337"/>
    </location>
</feature>
<reference evidence="2" key="1">
    <citation type="submission" date="2020-10" db="EMBL/GenBank/DDBJ databases">
        <authorList>
            <person name="Gilroy R."/>
        </authorList>
    </citation>
    <scope>NUCLEOTIDE SEQUENCE</scope>
    <source>
        <strain evidence="2">7293</strain>
    </source>
</reference>
<reference evidence="2" key="2">
    <citation type="journal article" date="2021" name="PeerJ">
        <title>Extensive microbial diversity within the chicken gut microbiome revealed by metagenomics and culture.</title>
        <authorList>
            <person name="Gilroy R."/>
            <person name="Ravi A."/>
            <person name="Getino M."/>
            <person name="Pursley I."/>
            <person name="Horton D.L."/>
            <person name="Alikhan N.F."/>
            <person name="Baker D."/>
            <person name="Gharbi K."/>
            <person name="Hall N."/>
            <person name="Watson M."/>
            <person name="Adriaenssens E.M."/>
            <person name="Foster-Nyarko E."/>
            <person name="Jarju S."/>
            <person name="Secka A."/>
            <person name="Antonio M."/>
            <person name="Oren A."/>
            <person name="Chaudhuri R.R."/>
            <person name="La Ragione R."/>
            <person name="Hildebrand F."/>
            <person name="Pallen M.J."/>
        </authorList>
    </citation>
    <scope>NUCLEOTIDE SEQUENCE</scope>
    <source>
        <strain evidence="2">7293</strain>
    </source>
</reference>
<name>A0A9D9E2I9_9SPIO</name>
<comment type="caution">
    <text evidence="2">The sequence shown here is derived from an EMBL/GenBank/DDBJ whole genome shotgun (WGS) entry which is preliminary data.</text>
</comment>
<dbReference type="EMBL" id="JADIMT010000038">
    <property type="protein sequence ID" value="MBO8435914.1"/>
    <property type="molecule type" value="Genomic_DNA"/>
</dbReference>
<protein>
    <submittedName>
        <fullName evidence="2">Uncharacterized protein</fullName>
    </submittedName>
</protein>